<evidence type="ECO:0000256" key="1">
    <source>
        <dbReference type="SAM" id="MobiDB-lite"/>
    </source>
</evidence>
<name>A0A1J3H9M4_NOCCA</name>
<sequence>MDSSDRKGKGKAVARDDDDVPLSSLVPGFLGDAVRAGRMLERRRRAAAAERPDSTAKDFSSGARADSDAPSLRDEDSESSGYRDVILEDDSDADSEVGPDEVATPDNVELEGLPSVVEMPWRTPATSLTADGRSWIDEGIVAALRSRCSIPDAVEIRIPSAEQRPFDAPPGWFCAYECWFTEFGVRFPIFHHLLDYAYQRSVPMSQLTHGVVRHMVFTEALAKHLGIAFDRELFERLTDFRASAKEERFRRFCTTMKHGIVYGAHKDKIHHWKHYYFYVKKNAASIGDFNPDHILTGWVDEAGRLLIDFAAS</sequence>
<evidence type="ECO:0000313" key="2">
    <source>
        <dbReference type="EMBL" id="JAU63404.1"/>
    </source>
</evidence>
<gene>
    <name evidence="2" type="ORF">LE_TR5417_c1_g1_i1_g.19588</name>
</gene>
<accession>A0A1J3H9M4</accession>
<dbReference type="AlphaFoldDB" id="A0A1J3H9M4"/>
<organism evidence="2">
    <name type="scientific">Noccaea caerulescens</name>
    <name type="common">Alpine penny-cress</name>
    <name type="synonym">Thlaspi caerulescens</name>
    <dbReference type="NCBI Taxonomy" id="107243"/>
    <lineage>
        <taxon>Eukaryota</taxon>
        <taxon>Viridiplantae</taxon>
        <taxon>Streptophyta</taxon>
        <taxon>Embryophyta</taxon>
        <taxon>Tracheophyta</taxon>
        <taxon>Spermatophyta</taxon>
        <taxon>Magnoliopsida</taxon>
        <taxon>eudicotyledons</taxon>
        <taxon>Gunneridae</taxon>
        <taxon>Pentapetalae</taxon>
        <taxon>rosids</taxon>
        <taxon>malvids</taxon>
        <taxon>Brassicales</taxon>
        <taxon>Brassicaceae</taxon>
        <taxon>Coluteocarpeae</taxon>
        <taxon>Noccaea</taxon>
    </lineage>
</organism>
<feature type="region of interest" description="Disordered" evidence="1">
    <location>
        <begin position="42"/>
        <end position="83"/>
    </location>
</feature>
<feature type="region of interest" description="Disordered" evidence="1">
    <location>
        <begin position="1"/>
        <end position="28"/>
    </location>
</feature>
<feature type="compositionally biased region" description="Basic and acidic residues" evidence="1">
    <location>
        <begin position="65"/>
        <end position="74"/>
    </location>
</feature>
<feature type="compositionally biased region" description="Acidic residues" evidence="1">
    <location>
        <begin position="88"/>
        <end position="99"/>
    </location>
</feature>
<proteinExistence type="predicted"/>
<feature type="region of interest" description="Disordered" evidence="1">
    <location>
        <begin position="88"/>
        <end position="107"/>
    </location>
</feature>
<reference evidence="2" key="1">
    <citation type="submission" date="2016-07" db="EMBL/GenBank/DDBJ databases">
        <title>De novo transcriptome assembly of four accessions of the metal hyperaccumulator plant Noccaea caerulescens.</title>
        <authorList>
            <person name="Blande D."/>
            <person name="Halimaa P."/>
            <person name="Tervahauta A.I."/>
            <person name="Aarts M.G."/>
            <person name="Karenlampi S.O."/>
        </authorList>
    </citation>
    <scope>NUCLEOTIDE SEQUENCE</scope>
</reference>
<dbReference type="EMBL" id="GEVL01013937">
    <property type="protein sequence ID" value="JAU63404.1"/>
    <property type="molecule type" value="Transcribed_RNA"/>
</dbReference>
<protein>
    <submittedName>
        <fullName evidence="2">Uncharacterized protein</fullName>
    </submittedName>
</protein>
<feature type="compositionally biased region" description="Basic and acidic residues" evidence="1">
    <location>
        <begin position="47"/>
        <end position="56"/>
    </location>
</feature>